<feature type="binding site" evidence="7">
    <location>
        <position position="98"/>
    </location>
    <ligand>
        <name>ATP</name>
        <dbReference type="ChEBI" id="CHEBI:30616"/>
    </ligand>
</feature>
<comment type="similarity">
    <text evidence="7">Belongs to the adenylate kinase family. AK6 subfamily.</text>
</comment>
<keyword evidence="6 7" id="KW-0067">ATP-binding</keyword>
<evidence type="ECO:0000256" key="2">
    <source>
        <dbReference type="ARBA" id="ARBA00022552"/>
    </source>
</evidence>
<sequence length="168" mass="17655">MRVALTGTPGTGKTTASELLDSDLSIVHLNQLVTEEGLALGHDESRDSAIADLDAITDRLDGRDDVLIESHLAHHLPVDRVVVLRCQPEALIDRLTDRGESAASARENAESEALDVVLGEAVAAHGESAVIEIDTTDRSPAEVAAAIDRAIDGDGPAPGSVSFIEYLT</sequence>
<keyword evidence="1 7" id="KW-0690">Ribosome biogenesis</keyword>
<evidence type="ECO:0000256" key="4">
    <source>
        <dbReference type="ARBA" id="ARBA00022741"/>
    </source>
</evidence>
<dbReference type="PANTHER" id="PTHR12595">
    <property type="entry name" value="POS9-ACTIVATING FACTOR FAP7-RELATED"/>
    <property type="match status" value="1"/>
</dbReference>
<evidence type="ECO:0000256" key="3">
    <source>
        <dbReference type="ARBA" id="ARBA00022679"/>
    </source>
</evidence>
<dbReference type="AlphaFoldDB" id="A0A2R4X2Y0"/>
<name>A0A2R4X2Y0_9EURY</name>
<evidence type="ECO:0000313" key="9">
    <source>
        <dbReference type="Proteomes" id="UP000244727"/>
    </source>
</evidence>
<dbReference type="GO" id="GO:0006364">
    <property type="term" value="P:rRNA processing"/>
    <property type="evidence" value="ECO:0007669"/>
    <property type="project" value="UniProtKB-KW"/>
</dbReference>
<keyword evidence="2 7" id="KW-0698">rRNA processing</keyword>
<feature type="region of interest" description="LID" evidence="7">
    <location>
        <begin position="97"/>
        <end position="107"/>
    </location>
</feature>
<evidence type="ECO:0000256" key="5">
    <source>
        <dbReference type="ARBA" id="ARBA00022777"/>
    </source>
</evidence>
<feature type="binding site" evidence="7">
    <location>
        <position position="13"/>
    </location>
    <ligand>
        <name>ATP</name>
        <dbReference type="ChEBI" id="CHEBI:30616"/>
    </ligand>
</feature>
<dbReference type="RefSeq" id="WP_108383359.1">
    <property type="nucleotide sequence ID" value="NZ_CP028858.1"/>
</dbReference>
<dbReference type="GO" id="GO:0042274">
    <property type="term" value="P:ribosomal small subunit biogenesis"/>
    <property type="evidence" value="ECO:0007669"/>
    <property type="project" value="UniProtKB-UniRule"/>
</dbReference>
<keyword evidence="3 7" id="KW-0808">Transferase</keyword>
<dbReference type="GO" id="GO:0016887">
    <property type="term" value="F:ATP hydrolysis activity"/>
    <property type="evidence" value="ECO:0007669"/>
    <property type="project" value="InterPro"/>
</dbReference>
<evidence type="ECO:0000256" key="6">
    <source>
        <dbReference type="ARBA" id="ARBA00022840"/>
    </source>
</evidence>
<reference evidence="8 9" key="1">
    <citation type="submission" date="2018-04" db="EMBL/GenBank/DDBJ databases">
        <title>Halococcoides cellulosivorans gen. nov., sp. nov., an extremely halophilic cellulose-utilizing haloarchaeon from hypersaline lakes.</title>
        <authorList>
            <person name="Sorokin D.Y."/>
            <person name="Toshchakov S.V."/>
            <person name="Samarov N.I."/>
            <person name="Korzhenkov A."/>
            <person name="Kublanov I.V."/>
        </authorList>
    </citation>
    <scope>NUCLEOTIDE SEQUENCE [LARGE SCALE GENOMIC DNA]</scope>
    <source>
        <strain evidence="8 9">HArcel1</strain>
    </source>
</reference>
<accession>A0A2R4X2Y0</accession>
<dbReference type="EC" id="2.7.4.3" evidence="7"/>
<dbReference type="GeneID" id="36512984"/>
<dbReference type="Gene3D" id="3.40.50.300">
    <property type="entry name" value="P-loop containing nucleotide triphosphate hydrolases"/>
    <property type="match status" value="1"/>
</dbReference>
<comment type="catalytic activity">
    <reaction evidence="7">
        <text>AMP + ATP = 2 ADP</text>
        <dbReference type="Rhea" id="RHEA:12973"/>
        <dbReference type="ChEBI" id="CHEBI:30616"/>
        <dbReference type="ChEBI" id="CHEBI:456215"/>
        <dbReference type="ChEBI" id="CHEBI:456216"/>
        <dbReference type="EC" id="2.7.4.3"/>
    </reaction>
</comment>
<dbReference type="SUPFAM" id="SSF52540">
    <property type="entry name" value="P-loop containing nucleoside triphosphate hydrolases"/>
    <property type="match status" value="1"/>
</dbReference>
<proteinExistence type="inferred from homology"/>
<evidence type="ECO:0000313" key="8">
    <source>
        <dbReference type="EMBL" id="AWB28142.1"/>
    </source>
</evidence>
<comment type="subunit">
    <text evidence="7">Interacts with uS11. Not a structural component of 40S pre-ribosomes, but transiently interacts with them by binding to uS11.</text>
</comment>
<dbReference type="EMBL" id="CP028858">
    <property type="protein sequence ID" value="AWB28142.1"/>
    <property type="molecule type" value="Genomic_DNA"/>
</dbReference>
<comment type="caution">
    <text evidence="7">Lacks conserved residue(s) required for the propagation of feature annotation.</text>
</comment>
<evidence type="ECO:0000256" key="7">
    <source>
        <dbReference type="HAMAP-Rule" id="MF_00039"/>
    </source>
</evidence>
<feature type="binding site" evidence="7">
    <location>
        <position position="12"/>
    </location>
    <ligand>
        <name>ATP</name>
        <dbReference type="ChEBI" id="CHEBI:30616"/>
    </ligand>
</feature>
<feature type="binding site" evidence="7">
    <location>
        <position position="15"/>
    </location>
    <ligand>
        <name>ATP</name>
        <dbReference type="ChEBI" id="CHEBI:30616"/>
    </ligand>
</feature>
<dbReference type="GO" id="GO:0004017">
    <property type="term" value="F:AMP kinase activity"/>
    <property type="evidence" value="ECO:0007669"/>
    <property type="project" value="UniProtKB-UniRule"/>
</dbReference>
<dbReference type="KEGG" id="harc:HARCEL1_10715"/>
<gene>
    <name evidence="8" type="ORF">HARCEL1_10715</name>
</gene>
<keyword evidence="4 7" id="KW-0547">Nucleotide-binding</keyword>
<comment type="function">
    <text evidence="7">Broad-specificity nucleoside monophosphate (NMP) kinase that catalyzes the reversible transfer of the terminal phosphate group between nucleoside triphosphates and monophosphates. Has also ATPase activity. Involved in the late maturation steps of the 30S ribosomal particles, specifically 16S rRNA maturation. While NMP activity is not required for ribosome maturation, ATPase activity is. Associates transiently with small ribosomal subunit protein uS11. ATP hydrolysis breaks the interaction with uS11. May temporarily remove uS11 from the ribosome to enable a conformational change of the ribosomal RNA that is needed for the final maturation step of the small ribosomal subunit.</text>
</comment>
<feature type="binding site" evidence="7">
    <location>
        <position position="10"/>
    </location>
    <ligand>
        <name>ATP</name>
        <dbReference type="ChEBI" id="CHEBI:30616"/>
    </ligand>
</feature>
<protein>
    <recommendedName>
        <fullName evidence="7">Putative adenylate kinase</fullName>
        <shortName evidence="7">AK</shortName>
        <ecNumber evidence="7">2.7.4.3</ecNumber>
    </recommendedName>
    <alternativeName>
        <fullName evidence="7">ATP-AMP transphosphorylase</fullName>
    </alternativeName>
</protein>
<evidence type="ECO:0000256" key="1">
    <source>
        <dbReference type="ARBA" id="ARBA00022517"/>
    </source>
</evidence>
<feature type="binding site" evidence="7">
    <location>
        <position position="14"/>
    </location>
    <ligand>
        <name>ATP</name>
        <dbReference type="ChEBI" id="CHEBI:30616"/>
    </ligand>
</feature>
<dbReference type="GO" id="GO:0005524">
    <property type="term" value="F:ATP binding"/>
    <property type="evidence" value="ECO:0007669"/>
    <property type="project" value="UniProtKB-UniRule"/>
</dbReference>
<dbReference type="InterPro" id="IPR027417">
    <property type="entry name" value="P-loop_NTPase"/>
</dbReference>
<organism evidence="8 9">
    <name type="scientific">Halococcoides cellulosivorans</name>
    <dbReference type="NCBI Taxonomy" id="1679096"/>
    <lineage>
        <taxon>Archaea</taxon>
        <taxon>Methanobacteriati</taxon>
        <taxon>Methanobacteriota</taxon>
        <taxon>Stenosarchaea group</taxon>
        <taxon>Halobacteria</taxon>
        <taxon>Halobacteriales</taxon>
        <taxon>Haloarculaceae</taxon>
        <taxon>Halococcoides</taxon>
    </lineage>
</organism>
<dbReference type="PANTHER" id="PTHR12595:SF0">
    <property type="entry name" value="ADENYLATE KINASE ISOENZYME 6"/>
    <property type="match status" value="1"/>
</dbReference>
<comment type="catalytic activity">
    <reaction evidence="7">
        <text>ATP + H2O = ADP + phosphate + H(+)</text>
        <dbReference type="Rhea" id="RHEA:13065"/>
        <dbReference type="ChEBI" id="CHEBI:15377"/>
        <dbReference type="ChEBI" id="CHEBI:15378"/>
        <dbReference type="ChEBI" id="CHEBI:30616"/>
        <dbReference type="ChEBI" id="CHEBI:43474"/>
        <dbReference type="ChEBI" id="CHEBI:456216"/>
    </reaction>
</comment>
<keyword evidence="9" id="KW-1185">Reference proteome</keyword>
<keyword evidence="5 7" id="KW-0418">Kinase</keyword>
<dbReference type="InterPro" id="IPR020618">
    <property type="entry name" value="Adenyl_kinase_AK6"/>
</dbReference>
<dbReference type="Pfam" id="PF13238">
    <property type="entry name" value="AAA_18"/>
    <property type="match status" value="1"/>
</dbReference>
<dbReference type="HAMAP" id="MF_00039">
    <property type="entry name" value="Adenylate_kinase_AK6"/>
    <property type="match status" value="1"/>
</dbReference>
<dbReference type="Proteomes" id="UP000244727">
    <property type="component" value="Chromosome"/>
</dbReference>